<dbReference type="GO" id="GO:0016272">
    <property type="term" value="C:prefoldin complex"/>
    <property type="evidence" value="ECO:0007669"/>
    <property type="project" value="InterPro"/>
</dbReference>
<evidence type="ECO:0000313" key="3">
    <source>
        <dbReference type="EMBL" id="UVC54042.1"/>
    </source>
</evidence>
<dbReference type="Pfam" id="PF01920">
    <property type="entry name" value="Prefoldin_2"/>
    <property type="match status" value="1"/>
</dbReference>
<dbReference type="PANTHER" id="PTHR21431">
    <property type="entry name" value="PREFOLDIN SUBUNIT 6"/>
    <property type="match status" value="1"/>
</dbReference>
<evidence type="ECO:0000256" key="2">
    <source>
        <dbReference type="ARBA" id="ARBA00023186"/>
    </source>
</evidence>
<name>A0A976SK91_THEOR</name>
<dbReference type="GO" id="GO:0051087">
    <property type="term" value="F:protein-folding chaperone binding"/>
    <property type="evidence" value="ECO:0007669"/>
    <property type="project" value="TreeGrafter"/>
</dbReference>
<dbReference type="Gene3D" id="1.10.287.370">
    <property type="match status" value="1"/>
</dbReference>
<dbReference type="Proteomes" id="UP000244803">
    <property type="component" value="Chromosome 1"/>
</dbReference>
<organism evidence="3 4">
    <name type="scientific">Theileria orientalis</name>
    <dbReference type="NCBI Taxonomy" id="68886"/>
    <lineage>
        <taxon>Eukaryota</taxon>
        <taxon>Sar</taxon>
        <taxon>Alveolata</taxon>
        <taxon>Apicomplexa</taxon>
        <taxon>Aconoidasida</taxon>
        <taxon>Piroplasmida</taxon>
        <taxon>Theileriidae</taxon>
        <taxon>Theileria</taxon>
    </lineage>
</organism>
<dbReference type="InterPro" id="IPR002777">
    <property type="entry name" value="PFD_beta-like"/>
</dbReference>
<protein>
    <submittedName>
        <fullName evidence="3">Prefoldin subunit</fullName>
    </submittedName>
</protein>
<keyword evidence="2" id="KW-0143">Chaperone</keyword>
<dbReference type="CDD" id="cd23161">
    <property type="entry name" value="Prefoldin_6"/>
    <property type="match status" value="1"/>
</dbReference>
<comment type="similarity">
    <text evidence="1">Belongs to the prefoldin subunit beta family.</text>
</comment>
<accession>A0A976SK91</accession>
<evidence type="ECO:0000256" key="1">
    <source>
        <dbReference type="ARBA" id="ARBA00008045"/>
    </source>
</evidence>
<dbReference type="PANTHER" id="PTHR21431:SF0">
    <property type="entry name" value="PREFOLDIN SUBUNIT 6"/>
    <property type="match status" value="1"/>
</dbReference>
<reference evidence="3" key="1">
    <citation type="submission" date="2022-07" db="EMBL/GenBank/DDBJ databases">
        <title>Evaluation of T. orientalis genome assembly methods using nanopore sequencing and analysis of variation between genomes.</title>
        <authorList>
            <person name="Yam J."/>
            <person name="Micallef M.L."/>
            <person name="Liu M."/>
            <person name="Djordjevic S.P."/>
            <person name="Bogema D.R."/>
            <person name="Jenkins C."/>
        </authorList>
    </citation>
    <scope>NUCLEOTIDE SEQUENCE</scope>
    <source>
        <strain evidence="3">Fish Creek</strain>
    </source>
</reference>
<dbReference type="InterPro" id="IPR009053">
    <property type="entry name" value="Prefoldin"/>
</dbReference>
<dbReference type="AlphaFoldDB" id="A0A976SK91"/>
<dbReference type="GO" id="GO:0051082">
    <property type="term" value="F:unfolded protein binding"/>
    <property type="evidence" value="ECO:0007669"/>
    <property type="project" value="InterPro"/>
</dbReference>
<gene>
    <name evidence="3" type="ORF">MACJ_003370</name>
</gene>
<sequence length="126" mass="14243">MEGLVNEINSLREKHREQTVVHSKLLTQQNESMAALSEVKLVDDDARIFKTTGPILSSQTKQEAVSTITKRLEYIKGEIDTVDRSISDLQAKIEEKCKKVNKMSTIKNVQLEAMRERARATVPTTT</sequence>
<evidence type="ECO:0000313" key="4">
    <source>
        <dbReference type="Proteomes" id="UP000244803"/>
    </source>
</evidence>
<proteinExistence type="inferred from homology"/>
<dbReference type="GO" id="GO:0005737">
    <property type="term" value="C:cytoplasm"/>
    <property type="evidence" value="ECO:0007669"/>
    <property type="project" value="TreeGrafter"/>
</dbReference>
<dbReference type="SUPFAM" id="SSF46579">
    <property type="entry name" value="Prefoldin"/>
    <property type="match status" value="1"/>
</dbReference>
<dbReference type="GO" id="GO:0051131">
    <property type="term" value="P:chaperone-mediated protein complex assembly"/>
    <property type="evidence" value="ECO:0007669"/>
    <property type="project" value="TreeGrafter"/>
</dbReference>
<dbReference type="GO" id="GO:0006457">
    <property type="term" value="P:protein folding"/>
    <property type="evidence" value="ECO:0007669"/>
    <property type="project" value="InterPro"/>
</dbReference>
<dbReference type="EMBL" id="CP056065">
    <property type="protein sequence ID" value="UVC54042.1"/>
    <property type="molecule type" value="Genomic_DNA"/>
</dbReference>